<feature type="region of interest" description="Disordered" evidence="1">
    <location>
        <begin position="149"/>
        <end position="169"/>
    </location>
</feature>
<evidence type="ECO:0000313" key="3">
    <source>
        <dbReference type="Proteomes" id="UP000007350"/>
    </source>
</evidence>
<evidence type="ECO:0000313" key="2">
    <source>
        <dbReference type="EMBL" id="EKF37192.1"/>
    </source>
</evidence>
<reference evidence="2 3" key="1">
    <citation type="journal article" date="2012" name="BMC Genomics">
        <title>Comparative genomic analysis of human infective Trypanosoma cruzi lineages with the bat-restricted subspecies T. cruzi marinkellei.</title>
        <authorList>
            <person name="Franzen O."/>
            <person name="Talavera-Lopez C."/>
            <person name="Ochaya S."/>
            <person name="Butler C.E."/>
            <person name="Messenger L.A."/>
            <person name="Lewis M.D."/>
            <person name="Llewellyn M.S."/>
            <person name="Marinkelle C.J."/>
            <person name="Tyler K.M."/>
            <person name="Miles M.A."/>
            <person name="Andersson B."/>
        </authorList>
    </citation>
    <scope>NUCLEOTIDE SEQUENCE [LARGE SCALE GENOMIC DNA]</scope>
    <source>
        <strain evidence="2 3">B7</strain>
    </source>
</reference>
<feature type="non-terminal residue" evidence="2">
    <location>
        <position position="264"/>
    </location>
</feature>
<name>K2P861_TRYCR</name>
<accession>K2P861</accession>
<organism evidence="2 3">
    <name type="scientific">Trypanosoma cruzi marinkellei</name>
    <dbReference type="NCBI Taxonomy" id="85056"/>
    <lineage>
        <taxon>Eukaryota</taxon>
        <taxon>Discoba</taxon>
        <taxon>Euglenozoa</taxon>
        <taxon>Kinetoplastea</taxon>
        <taxon>Metakinetoplastina</taxon>
        <taxon>Trypanosomatida</taxon>
        <taxon>Trypanosomatidae</taxon>
        <taxon>Trypanosoma</taxon>
        <taxon>Schizotrypanum</taxon>
    </lineage>
</organism>
<dbReference type="AlphaFoldDB" id="K2P861"/>
<dbReference type="OrthoDB" id="247350at2759"/>
<feature type="compositionally biased region" description="Pro residues" evidence="1">
    <location>
        <begin position="194"/>
        <end position="203"/>
    </location>
</feature>
<evidence type="ECO:0000256" key="1">
    <source>
        <dbReference type="SAM" id="MobiDB-lite"/>
    </source>
</evidence>
<sequence length="264" mass="29395">MTSVYRDPVSQLAIVPPEAMEREVCDALHRLLPLSLNANGVIPVIVYYAHVTRRTRRGKSVPCYLLLSRSHWYIFKPRGKISRCCRIDCIARIIICRDNYVVWKILEGRDVVMRLGDANEIAFVTNILRILSLSVAGRDLPVVEKNGEDYTKLHGTDKPQLERTGHEESEWPLPVVSAVEAQQQCTVENLLVMMPPPPPPPSSKPSQSKSELDAEGTRRASRVNAIINYMEGHVEISPVPVAPEAVVVHAGESYSNAGSPDARQ</sequence>
<keyword evidence="3" id="KW-1185">Reference proteome</keyword>
<dbReference type="EMBL" id="AHKC01008845">
    <property type="protein sequence ID" value="EKF37192.1"/>
    <property type="molecule type" value="Genomic_DNA"/>
</dbReference>
<feature type="region of interest" description="Disordered" evidence="1">
    <location>
        <begin position="192"/>
        <end position="218"/>
    </location>
</feature>
<gene>
    <name evidence="2" type="ORF">MOQ_002242</name>
</gene>
<proteinExistence type="predicted"/>
<dbReference type="Proteomes" id="UP000007350">
    <property type="component" value="Unassembled WGS sequence"/>
</dbReference>
<protein>
    <submittedName>
        <fullName evidence="2">Uncharacterized protein</fullName>
    </submittedName>
</protein>
<comment type="caution">
    <text evidence="2">The sequence shown here is derived from an EMBL/GenBank/DDBJ whole genome shotgun (WGS) entry which is preliminary data.</text>
</comment>